<evidence type="ECO:0000256" key="2">
    <source>
        <dbReference type="SAM" id="SignalP"/>
    </source>
</evidence>
<name>A0A9P0BAD3_BRAAE</name>
<sequence length="182" mass="20148">MKTKKAVIIMCCVLVNIAFSQRKKLDKFHNLLKNVEMDQRAPVSHQQGTARPAVVKDKNHPQNATGSYTLTELLNNLGINTDSKSSTMTNIPSFETNHLKAIPDLTVTRLPSADQVNCYQNSLILHCLIGKLKGQAKLVVDSQPINSWLELKDVLTQNFSDSKNEENVNVSMNGACLNLNSS</sequence>
<dbReference type="EMBL" id="OV121137">
    <property type="protein sequence ID" value="CAH0558650.1"/>
    <property type="molecule type" value="Genomic_DNA"/>
</dbReference>
<keyword evidence="2" id="KW-0732">Signal</keyword>
<evidence type="ECO:0000313" key="4">
    <source>
        <dbReference type="Proteomes" id="UP001154078"/>
    </source>
</evidence>
<evidence type="ECO:0000256" key="1">
    <source>
        <dbReference type="SAM" id="MobiDB-lite"/>
    </source>
</evidence>
<reference evidence="3" key="1">
    <citation type="submission" date="2021-12" db="EMBL/GenBank/DDBJ databases">
        <authorList>
            <person name="King R."/>
        </authorList>
    </citation>
    <scope>NUCLEOTIDE SEQUENCE</scope>
</reference>
<accession>A0A9P0BAD3</accession>
<protein>
    <submittedName>
        <fullName evidence="3">Uncharacterized protein</fullName>
    </submittedName>
</protein>
<gene>
    <name evidence="3" type="ORF">MELIAE_LOCUS8928</name>
</gene>
<proteinExistence type="predicted"/>
<dbReference type="OrthoDB" id="6818921at2759"/>
<evidence type="ECO:0000313" key="3">
    <source>
        <dbReference type="EMBL" id="CAH0558650.1"/>
    </source>
</evidence>
<organism evidence="3 4">
    <name type="scientific">Brassicogethes aeneus</name>
    <name type="common">Rape pollen beetle</name>
    <name type="synonym">Meligethes aeneus</name>
    <dbReference type="NCBI Taxonomy" id="1431903"/>
    <lineage>
        <taxon>Eukaryota</taxon>
        <taxon>Metazoa</taxon>
        <taxon>Ecdysozoa</taxon>
        <taxon>Arthropoda</taxon>
        <taxon>Hexapoda</taxon>
        <taxon>Insecta</taxon>
        <taxon>Pterygota</taxon>
        <taxon>Neoptera</taxon>
        <taxon>Endopterygota</taxon>
        <taxon>Coleoptera</taxon>
        <taxon>Polyphaga</taxon>
        <taxon>Cucujiformia</taxon>
        <taxon>Nitidulidae</taxon>
        <taxon>Meligethinae</taxon>
        <taxon>Brassicogethes</taxon>
    </lineage>
</organism>
<keyword evidence="4" id="KW-1185">Reference proteome</keyword>
<dbReference type="Proteomes" id="UP001154078">
    <property type="component" value="Chromosome 6"/>
</dbReference>
<feature type="region of interest" description="Disordered" evidence="1">
    <location>
        <begin position="39"/>
        <end position="62"/>
    </location>
</feature>
<feature type="chain" id="PRO_5040260720" evidence="2">
    <location>
        <begin position="21"/>
        <end position="182"/>
    </location>
</feature>
<feature type="signal peptide" evidence="2">
    <location>
        <begin position="1"/>
        <end position="20"/>
    </location>
</feature>
<dbReference type="AlphaFoldDB" id="A0A9P0BAD3"/>